<dbReference type="EC" id="2.7.7.-" evidence="2"/>
<dbReference type="SUPFAM" id="SSF81301">
    <property type="entry name" value="Nucleotidyltransferase"/>
    <property type="match status" value="1"/>
</dbReference>
<dbReference type="GO" id="GO:0016779">
    <property type="term" value="F:nucleotidyltransferase activity"/>
    <property type="evidence" value="ECO:0007669"/>
    <property type="project" value="UniProtKB-KW"/>
</dbReference>
<dbReference type="InterPro" id="IPR043519">
    <property type="entry name" value="NT_sf"/>
</dbReference>
<keyword evidence="3" id="KW-1185">Reference proteome</keyword>
<reference evidence="2" key="1">
    <citation type="submission" date="2023-05" db="EMBL/GenBank/DDBJ databases">
        <title>[olsenella] sp. nov., isolated from a pig farm feces dump.</title>
        <authorList>
            <person name="Chang Y.-H."/>
        </authorList>
    </citation>
    <scope>NUCLEOTIDE SEQUENCE</scope>
    <source>
        <strain evidence="2">YH-ols2217</strain>
    </source>
</reference>
<organism evidence="2 3">
    <name type="scientific">Kribbibacterium absianum</name>
    <dbReference type="NCBI Taxonomy" id="3044210"/>
    <lineage>
        <taxon>Bacteria</taxon>
        <taxon>Bacillati</taxon>
        <taxon>Actinomycetota</taxon>
        <taxon>Coriobacteriia</taxon>
        <taxon>Coriobacteriales</taxon>
        <taxon>Kribbibacteriaceae</taxon>
        <taxon>Kribbibacterium</taxon>
    </lineage>
</organism>
<dbReference type="Proteomes" id="UP001431693">
    <property type="component" value="Unassembled WGS sequence"/>
</dbReference>
<dbReference type="Gene3D" id="3.30.460.10">
    <property type="entry name" value="Beta Polymerase, domain 2"/>
    <property type="match status" value="1"/>
</dbReference>
<dbReference type="EMBL" id="JASJEX010000002">
    <property type="protein sequence ID" value="MDJ1129235.1"/>
    <property type="molecule type" value="Genomic_DNA"/>
</dbReference>
<keyword evidence="2" id="KW-0548">Nucleotidyltransferase</keyword>
<feature type="domain" description="Polymerase nucleotidyl transferase" evidence="1">
    <location>
        <begin position="24"/>
        <end position="83"/>
    </location>
</feature>
<proteinExistence type="predicted"/>
<comment type="caution">
    <text evidence="2">The sequence shown here is derived from an EMBL/GenBank/DDBJ whole genome shotgun (WGS) entry which is preliminary data.</text>
</comment>
<dbReference type="Pfam" id="PF01909">
    <property type="entry name" value="NTP_transf_2"/>
    <property type="match status" value="1"/>
</dbReference>
<protein>
    <submittedName>
        <fullName evidence="2">Nucleotidyltransferase domain-containing protein</fullName>
        <ecNumber evidence="2">2.7.7.-</ecNumber>
    </submittedName>
</protein>
<dbReference type="InterPro" id="IPR002934">
    <property type="entry name" value="Polymerase_NTP_transf_dom"/>
</dbReference>
<dbReference type="PANTHER" id="PTHR43449:SF1">
    <property type="entry name" value="POLYMERASE BETA NUCLEOTIDYLTRANSFERASE DOMAIN-CONTAINING PROTEIN"/>
    <property type="match status" value="1"/>
</dbReference>
<dbReference type="RefSeq" id="WP_283713953.1">
    <property type="nucleotide sequence ID" value="NZ_JASJEW010000008.1"/>
</dbReference>
<dbReference type="CDD" id="cd05403">
    <property type="entry name" value="NT_KNTase_like"/>
    <property type="match status" value="1"/>
</dbReference>
<dbReference type="PANTHER" id="PTHR43449">
    <property type="entry name" value="NUCLEOTIDYLTRANSFERASE"/>
    <property type="match status" value="1"/>
</dbReference>
<gene>
    <name evidence="2" type="ORF">QJ043_03960</name>
</gene>
<evidence type="ECO:0000313" key="2">
    <source>
        <dbReference type="EMBL" id="MDJ1129235.1"/>
    </source>
</evidence>
<name>A0ABT6ZJL2_9ACTN</name>
<sequence>MAVTIEHLKQALPDGVFDRLVESLSAVSTVSAYVFGSYARGEQAQDSDVDLYVVTRDNDGRRAIENAMLVGDELICMPIPVDVLSSHASEFAHRSQGVNAVEARVAREGVLISG</sequence>
<keyword evidence="2" id="KW-0808">Transferase</keyword>
<evidence type="ECO:0000313" key="3">
    <source>
        <dbReference type="Proteomes" id="UP001431693"/>
    </source>
</evidence>
<accession>A0ABT6ZJL2</accession>
<evidence type="ECO:0000259" key="1">
    <source>
        <dbReference type="Pfam" id="PF01909"/>
    </source>
</evidence>